<feature type="coiled-coil region" evidence="1">
    <location>
        <begin position="114"/>
        <end position="141"/>
    </location>
</feature>
<sequence length="148" mass="16352">MSGLHFAAVNTEGIVADLDLLPAAYRVLLKMRAHSEPGGRIEVDQVTLAKMLSLSRAAVNAALRDLDLAQLVKKKRAGVYQLNPMLAAYLSPEDAIAAVKAMPKNERLNAPGFVERYRKAVAAYQDQLAEKRRLREDAKRRQNLKAVS</sequence>
<reference evidence="2 3" key="1">
    <citation type="submission" date="2018-10" db="EMBL/GenBank/DDBJ databases">
        <title>Isolation of pseudouridimycin from Streptomyces albus DSM 40763.</title>
        <authorList>
            <person name="Rosenqvist P."/>
            <person name="Metsae-Ketelae M."/>
            <person name="Virta P."/>
        </authorList>
    </citation>
    <scope>NUCLEOTIDE SEQUENCE [LARGE SCALE GENOMIC DNA]</scope>
    <source>
        <strain evidence="2 3">DSM 40763</strain>
    </source>
</reference>
<proteinExistence type="predicted"/>
<evidence type="ECO:0000313" key="2">
    <source>
        <dbReference type="EMBL" id="TGG78513.1"/>
    </source>
</evidence>
<accession>A0A8H1L786</accession>
<comment type="caution">
    <text evidence="2">The sequence shown here is derived from an EMBL/GenBank/DDBJ whole genome shotgun (WGS) entry which is preliminary data.</text>
</comment>
<name>A0A8H1L786_9ACTN</name>
<keyword evidence="1" id="KW-0175">Coiled coil</keyword>
<evidence type="ECO:0000313" key="3">
    <source>
        <dbReference type="Proteomes" id="UP000298111"/>
    </source>
</evidence>
<dbReference type="Proteomes" id="UP000298111">
    <property type="component" value="Unassembled WGS sequence"/>
</dbReference>
<dbReference type="AlphaFoldDB" id="A0A8H1L786"/>
<organism evidence="2 3">
    <name type="scientific">Streptomyces albus</name>
    <dbReference type="NCBI Taxonomy" id="1888"/>
    <lineage>
        <taxon>Bacteria</taxon>
        <taxon>Bacillati</taxon>
        <taxon>Actinomycetota</taxon>
        <taxon>Actinomycetes</taxon>
        <taxon>Kitasatosporales</taxon>
        <taxon>Streptomycetaceae</taxon>
        <taxon>Streptomyces</taxon>
    </lineage>
</organism>
<evidence type="ECO:0000256" key="1">
    <source>
        <dbReference type="SAM" id="Coils"/>
    </source>
</evidence>
<protein>
    <submittedName>
        <fullName evidence="2">MarR family transcriptional regulator</fullName>
    </submittedName>
</protein>
<dbReference type="EMBL" id="RCIY01000087">
    <property type="protein sequence ID" value="TGG78513.1"/>
    <property type="molecule type" value="Genomic_DNA"/>
</dbReference>
<gene>
    <name evidence="2" type="ORF">D8771_25335</name>
</gene>
<dbReference type="RefSeq" id="WP_135567507.1">
    <property type="nucleotide sequence ID" value="NZ_JASCYL010000019.1"/>
</dbReference>